<name>A0ABR1ZCA5_9ROSI</name>
<proteinExistence type="predicted"/>
<feature type="compositionally biased region" description="Basic residues" evidence="1">
    <location>
        <begin position="1"/>
        <end position="15"/>
    </location>
</feature>
<keyword evidence="3" id="KW-1185">Reference proteome</keyword>
<accession>A0ABR1ZCA5</accession>
<protein>
    <submittedName>
        <fullName evidence="2">Uncharacterized protein</fullName>
    </submittedName>
</protein>
<evidence type="ECO:0000313" key="3">
    <source>
        <dbReference type="Proteomes" id="UP001396334"/>
    </source>
</evidence>
<dbReference type="EMBL" id="JBBPBN010001740">
    <property type="protein sequence ID" value="KAK8477633.1"/>
    <property type="molecule type" value="Genomic_DNA"/>
</dbReference>
<feature type="region of interest" description="Disordered" evidence="1">
    <location>
        <begin position="1"/>
        <end position="26"/>
    </location>
</feature>
<evidence type="ECO:0000313" key="2">
    <source>
        <dbReference type="EMBL" id="KAK8477633.1"/>
    </source>
</evidence>
<gene>
    <name evidence="2" type="ORF">V6N11_037573</name>
</gene>
<feature type="region of interest" description="Disordered" evidence="1">
    <location>
        <begin position="43"/>
        <end position="75"/>
    </location>
</feature>
<feature type="compositionally biased region" description="Low complexity" evidence="1">
    <location>
        <begin position="66"/>
        <end position="75"/>
    </location>
</feature>
<organism evidence="2 3">
    <name type="scientific">Hibiscus sabdariffa</name>
    <name type="common">roselle</name>
    <dbReference type="NCBI Taxonomy" id="183260"/>
    <lineage>
        <taxon>Eukaryota</taxon>
        <taxon>Viridiplantae</taxon>
        <taxon>Streptophyta</taxon>
        <taxon>Embryophyta</taxon>
        <taxon>Tracheophyta</taxon>
        <taxon>Spermatophyta</taxon>
        <taxon>Magnoliopsida</taxon>
        <taxon>eudicotyledons</taxon>
        <taxon>Gunneridae</taxon>
        <taxon>Pentapetalae</taxon>
        <taxon>rosids</taxon>
        <taxon>malvids</taxon>
        <taxon>Malvales</taxon>
        <taxon>Malvaceae</taxon>
        <taxon>Malvoideae</taxon>
        <taxon>Hibiscus</taxon>
    </lineage>
</organism>
<dbReference type="Proteomes" id="UP001396334">
    <property type="component" value="Unassembled WGS sequence"/>
</dbReference>
<evidence type="ECO:0000256" key="1">
    <source>
        <dbReference type="SAM" id="MobiDB-lite"/>
    </source>
</evidence>
<comment type="caution">
    <text evidence="2">The sequence shown here is derived from an EMBL/GenBank/DDBJ whole genome shotgun (WGS) entry which is preliminary data.</text>
</comment>
<feature type="compositionally biased region" description="Basic and acidic residues" evidence="1">
    <location>
        <begin position="16"/>
        <end position="26"/>
    </location>
</feature>
<sequence>MQKAKRSKQKVKISKQGKENYHNNNIKELRSYLMDLGRKRSVDITDDVPNTQQSNTGTKKQKKGKQNMTNSNKRN</sequence>
<reference evidence="2 3" key="1">
    <citation type="journal article" date="2024" name="G3 (Bethesda)">
        <title>Genome assembly of Hibiscus sabdariffa L. provides insights into metabolisms of medicinal natural products.</title>
        <authorList>
            <person name="Kim T."/>
        </authorList>
    </citation>
    <scope>NUCLEOTIDE SEQUENCE [LARGE SCALE GENOMIC DNA]</scope>
    <source>
        <strain evidence="2">TK-2024</strain>
        <tissue evidence="2">Old leaves</tissue>
    </source>
</reference>